<keyword evidence="12" id="KW-1185">Reference proteome</keyword>
<dbReference type="SUPFAM" id="SSF53383">
    <property type="entry name" value="PLP-dependent transferases"/>
    <property type="match status" value="1"/>
</dbReference>
<evidence type="ECO:0000256" key="5">
    <source>
        <dbReference type="ARBA" id="ARBA00047175"/>
    </source>
</evidence>
<name>A0AA97FHV3_9MICO</name>
<dbReference type="EMBL" id="CP118157">
    <property type="protein sequence ID" value="WOF23498.1"/>
    <property type="molecule type" value="Genomic_DNA"/>
</dbReference>
<dbReference type="GO" id="GO:0004124">
    <property type="term" value="F:cysteine synthase activity"/>
    <property type="evidence" value="ECO:0007669"/>
    <property type="project" value="TreeGrafter"/>
</dbReference>
<dbReference type="PROSITE" id="PS00868">
    <property type="entry name" value="CYS_MET_METAB_PP"/>
    <property type="match status" value="1"/>
</dbReference>
<comment type="catalytic activity">
    <reaction evidence="8">
        <text>L-methionine + H2O = methanethiol + 2-oxobutanoate + NH4(+)</text>
        <dbReference type="Rhea" id="RHEA:23800"/>
        <dbReference type="ChEBI" id="CHEBI:15377"/>
        <dbReference type="ChEBI" id="CHEBI:16007"/>
        <dbReference type="ChEBI" id="CHEBI:16763"/>
        <dbReference type="ChEBI" id="CHEBI:28938"/>
        <dbReference type="ChEBI" id="CHEBI:57844"/>
        <dbReference type="EC" id="4.4.1.11"/>
    </reaction>
    <physiologicalReaction direction="left-to-right" evidence="8">
        <dbReference type="Rhea" id="RHEA:23801"/>
    </physiologicalReaction>
</comment>
<evidence type="ECO:0000256" key="7">
    <source>
        <dbReference type="ARBA" id="ARBA00048780"/>
    </source>
</evidence>
<evidence type="ECO:0000256" key="10">
    <source>
        <dbReference type="RuleBase" id="RU362118"/>
    </source>
</evidence>
<dbReference type="PANTHER" id="PTHR43797">
    <property type="entry name" value="HOMOCYSTEINE/CYSTEINE SYNTHASE"/>
    <property type="match status" value="1"/>
</dbReference>
<feature type="modified residue" description="N6-(pyridoxal phosphate)lysine" evidence="9">
    <location>
        <position position="205"/>
    </location>
</feature>
<dbReference type="FunFam" id="3.40.640.10:FF:000046">
    <property type="entry name" value="Cystathionine gamma-lyase"/>
    <property type="match status" value="1"/>
</dbReference>
<evidence type="ECO:0000313" key="11">
    <source>
        <dbReference type="EMBL" id="WOF23498.1"/>
    </source>
</evidence>
<evidence type="ECO:0000256" key="2">
    <source>
        <dbReference type="ARBA" id="ARBA00009077"/>
    </source>
</evidence>
<evidence type="ECO:0000256" key="3">
    <source>
        <dbReference type="ARBA" id="ARBA00022679"/>
    </source>
</evidence>
<evidence type="ECO:0000256" key="8">
    <source>
        <dbReference type="ARBA" id="ARBA00052699"/>
    </source>
</evidence>
<dbReference type="GO" id="GO:0030170">
    <property type="term" value="F:pyridoxal phosphate binding"/>
    <property type="evidence" value="ECO:0007669"/>
    <property type="project" value="InterPro"/>
</dbReference>
<dbReference type="Gene3D" id="3.40.640.10">
    <property type="entry name" value="Type I PLP-dependent aspartate aminotransferase-like (Major domain)"/>
    <property type="match status" value="1"/>
</dbReference>
<dbReference type="AlphaFoldDB" id="A0AA97FHV3"/>
<dbReference type="RefSeq" id="WP_317139970.1">
    <property type="nucleotide sequence ID" value="NZ_CP118157.1"/>
</dbReference>
<dbReference type="GO" id="GO:0071269">
    <property type="term" value="P:L-homocysteine biosynthetic process"/>
    <property type="evidence" value="ECO:0007669"/>
    <property type="project" value="TreeGrafter"/>
</dbReference>
<organism evidence="11 12">
    <name type="scientific">Microbacterium betulae</name>
    <dbReference type="NCBI Taxonomy" id="2981139"/>
    <lineage>
        <taxon>Bacteria</taxon>
        <taxon>Bacillati</taxon>
        <taxon>Actinomycetota</taxon>
        <taxon>Actinomycetes</taxon>
        <taxon>Micrococcales</taxon>
        <taxon>Microbacteriaceae</taxon>
        <taxon>Microbacterium</taxon>
    </lineage>
</organism>
<gene>
    <name evidence="11" type="ORF">N8K70_02120</name>
</gene>
<proteinExistence type="inferred from homology"/>
<protein>
    <recommendedName>
        <fullName evidence="5">homocysteine desulfhydrase</fullName>
        <ecNumber evidence="5">4.4.1.2</ecNumber>
    </recommendedName>
    <alternativeName>
        <fullName evidence="6">Homocysteine desulfhydrase</fullName>
    </alternativeName>
</protein>
<dbReference type="InterPro" id="IPR006235">
    <property type="entry name" value="OAc-hSer/O-AcSer_sulfhydrylase"/>
</dbReference>
<dbReference type="GO" id="GO:0019346">
    <property type="term" value="P:transsulfuration"/>
    <property type="evidence" value="ECO:0007669"/>
    <property type="project" value="InterPro"/>
</dbReference>
<dbReference type="GO" id="GO:0005737">
    <property type="term" value="C:cytoplasm"/>
    <property type="evidence" value="ECO:0007669"/>
    <property type="project" value="TreeGrafter"/>
</dbReference>
<evidence type="ECO:0000313" key="12">
    <source>
        <dbReference type="Proteomes" id="UP001305498"/>
    </source>
</evidence>
<dbReference type="GO" id="GO:0047982">
    <property type="term" value="F:homocysteine desulfhydrase activity"/>
    <property type="evidence" value="ECO:0007669"/>
    <property type="project" value="UniProtKB-EC"/>
</dbReference>
<dbReference type="Gene3D" id="3.90.1150.10">
    <property type="entry name" value="Aspartate Aminotransferase, domain 1"/>
    <property type="match status" value="1"/>
</dbReference>
<evidence type="ECO:0000256" key="9">
    <source>
        <dbReference type="PIRSR" id="PIRSR001434-2"/>
    </source>
</evidence>
<comment type="catalytic activity">
    <reaction evidence="7">
        <text>L-homocysteine + H2O = 2-oxobutanoate + hydrogen sulfide + NH4(+) + H(+)</text>
        <dbReference type="Rhea" id="RHEA:14501"/>
        <dbReference type="ChEBI" id="CHEBI:15377"/>
        <dbReference type="ChEBI" id="CHEBI:15378"/>
        <dbReference type="ChEBI" id="CHEBI:16763"/>
        <dbReference type="ChEBI" id="CHEBI:28938"/>
        <dbReference type="ChEBI" id="CHEBI:29919"/>
        <dbReference type="ChEBI" id="CHEBI:58199"/>
        <dbReference type="EC" id="4.4.1.2"/>
    </reaction>
    <physiologicalReaction direction="left-to-right" evidence="7">
        <dbReference type="Rhea" id="RHEA:14502"/>
    </physiologicalReaction>
</comment>
<sequence>MTEFATRQIRAGSVPAITPNPVVTPIYQTAAYEFASWEAARDIFALRRQGNLYSRTGNPTQTVLEQRVAALDGGVAALATASGQSSVAIALLALAAPGGHIVAGSGLYGGTVDLLTDTFADFGIDATLVDQDDPAAWRTAVRPETRAFLLESIGNPTAAIPDIAAVADTAHDAGVPLVVDNTIATPALLRPKEHGADVVVYSATKYLGGHGSSLGGLIVDLGTFDYGAEPARWPQFTEPYRRVGDVVLWQRFGREGSAFIVYAKTKLAHDLGPALSPFNAHELLTGIETLDLRVRRQSESAAAIARHLDGHPAVSRVHHPAASGSPYGALAARYLPDGVSGVFSFDLVAGAEAVPGFVDALETFTLAANIGDARSLVIHPSTTTHSHLDDGQLALAGFSRATVRLSVGLEDPADLVADLDRALATVRPRPLVTATEA</sequence>
<dbReference type="GO" id="GO:0003961">
    <property type="term" value="F:O-acetylhomoserine aminocarboxypropyltransferase activity"/>
    <property type="evidence" value="ECO:0007669"/>
    <property type="project" value="TreeGrafter"/>
</dbReference>
<dbReference type="EC" id="4.4.1.2" evidence="5"/>
<dbReference type="InterPro" id="IPR015422">
    <property type="entry name" value="PyrdxlP-dep_Trfase_small"/>
</dbReference>
<comment type="similarity">
    <text evidence="2 10">Belongs to the trans-sulfuration enzymes family.</text>
</comment>
<dbReference type="CDD" id="cd00614">
    <property type="entry name" value="CGS_like"/>
    <property type="match status" value="1"/>
</dbReference>
<dbReference type="PIRSF" id="PIRSF001434">
    <property type="entry name" value="CGS"/>
    <property type="match status" value="1"/>
</dbReference>
<dbReference type="InterPro" id="IPR015424">
    <property type="entry name" value="PyrdxlP-dep_Trfase"/>
</dbReference>
<dbReference type="InterPro" id="IPR054542">
    <property type="entry name" value="Cys_met_metab_PP"/>
</dbReference>
<reference evidence="11 12" key="1">
    <citation type="submission" date="2023-02" db="EMBL/GenBank/DDBJ databases">
        <title>Microbacterium betulae sp. nov., isolated from birch wood.</title>
        <authorList>
            <person name="Pasciak M."/>
            <person name="Pawlik K.J."/>
            <person name="Martynowski D."/>
            <person name="Laczmanski L."/>
            <person name="Ciekot J."/>
            <person name="Szponar B."/>
            <person name="Wojcik-Fatla A."/>
            <person name="Mackiewicz B."/>
            <person name="Farian E."/>
            <person name="Cholewa G."/>
            <person name="Cholewa A."/>
            <person name="Dutkiewicz J."/>
        </authorList>
    </citation>
    <scope>NUCLEOTIDE SEQUENCE [LARGE SCALE GENOMIC DNA]</scope>
    <source>
        <strain evidence="11 12">AB</strain>
    </source>
</reference>
<dbReference type="GO" id="GO:0018826">
    <property type="term" value="F:methionine gamma-lyase activity"/>
    <property type="evidence" value="ECO:0007669"/>
    <property type="project" value="UniProtKB-EC"/>
</dbReference>
<evidence type="ECO:0000256" key="6">
    <source>
        <dbReference type="ARBA" id="ARBA00047199"/>
    </source>
</evidence>
<dbReference type="KEGG" id="mbet:N8K70_02120"/>
<dbReference type="PANTHER" id="PTHR43797:SF2">
    <property type="entry name" value="HOMOCYSTEINE_CYSTEINE SYNTHASE"/>
    <property type="match status" value="1"/>
</dbReference>
<dbReference type="GO" id="GO:0006535">
    <property type="term" value="P:cysteine biosynthetic process from serine"/>
    <property type="evidence" value="ECO:0007669"/>
    <property type="project" value="TreeGrafter"/>
</dbReference>
<keyword evidence="3 11" id="KW-0808">Transferase</keyword>
<accession>A0AA97FHV3</accession>
<evidence type="ECO:0000256" key="4">
    <source>
        <dbReference type="ARBA" id="ARBA00022898"/>
    </source>
</evidence>
<comment type="cofactor">
    <cofactor evidence="1 10">
        <name>pyridoxal 5'-phosphate</name>
        <dbReference type="ChEBI" id="CHEBI:597326"/>
    </cofactor>
</comment>
<evidence type="ECO:0000256" key="1">
    <source>
        <dbReference type="ARBA" id="ARBA00001933"/>
    </source>
</evidence>
<keyword evidence="4 9" id="KW-0663">Pyridoxal phosphate</keyword>
<dbReference type="InterPro" id="IPR015421">
    <property type="entry name" value="PyrdxlP-dep_Trfase_major"/>
</dbReference>
<dbReference type="Pfam" id="PF01053">
    <property type="entry name" value="Cys_Met_Meta_PP"/>
    <property type="match status" value="1"/>
</dbReference>
<dbReference type="InterPro" id="IPR000277">
    <property type="entry name" value="Cys/Met-Metab_PyrdxlP-dep_enz"/>
</dbReference>
<dbReference type="Proteomes" id="UP001305498">
    <property type="component" value="Chromosome"/>
</dbReference>